<feature type="transmembrane region" description="Helical" evidence="11">
    <location>
        <begin position="1097"/>
        <end position="1118"/>
    </location>
</feature>
<dbReference type="Pfam" id="PF00005">
    <property type="entry name" value="ABC_tran"/>
    <property type="match status" value="2"/>
</dbReference>
<evidence type="ECO:0000256" key="7">
    <source>
        <dbReference type="ARBA" id="ARBA00022840"/>
    </source>
</evidence>
<dbReference type="EMBL" id="JBAMIC010000007">
    <property type="protein sequence ID" value="KAK7105464.1"/>
    <property type="molecule type" value="Genomic_DNA"/>
</dbReference>
<dbReference type="GO" id="GO:0016887">
    <property type="term" value="F:ATP hydrolysis activity"/>
    <property type="evidence" value="ECO:0007669"/>
    <property type="project" value="InterPro"/>
</dbReference>
<dbReference type="FunFam" id="3.40.50.300:FF:000298">
    <property type="entry name" value="ATP-binding cassette sub-family A member 12"/>
    <property type="match status" value="1"/>
</dbReference>
<dbReference type="PANTHER" id="PTHR19229:SF250">
    <property type="entry name" value="ABC TRANSPORTER DOMAIN-CONTAINING PROTEIN-RELATED"/>
    <property type="match status" value="1"/>
</dbReference>
<dbReference type="PANTHER" id="PTHR19229">
    <property type="entry name" value="ATP-BINDING CASSETTE TRANSPORTER SUBFAMILY A ABCA"/>
    <property type="match status" value="1"/>
</dbReference>
<gene>
    <name evidence="13" type="ORF">V1264_016836</name>
</gene>
<dbReference type="SMART" id="SM00382">
    <property type="entry name" value="AAA"/>
    <property type="match status" value="2"/>
</dbReference>
<evidence type="ECO:0000256" key="9">
    <source>
        <dbReference type="ARBA" id="ARBA00023136"/>
    </source>
</evidence>
<feature type="transmembrane region" description="Helical" evidence="11">
    <location>
        <begin position="179"/>
        <end position="202"/>
    </location>
</feature>
<keyword evidence="4 11" id="KW-0812">Transmembrane</keyword>
<feature type="transmembrane region" description="Helical" evidence="11">
    <location>
        <begin position="1047"/>
        <end position="1067"/>
    </location>
</feature>
<keyword evidence="7" id="KW-0067">ATP-binding</keyword>
<evidence type="ECO:0000256" key="11">
    <source>
        <dbReference type="SAM" id="Phobius"/>
    </source>
</evidence>
<keyword evidence="14" id="KW-1185">Reference proteome</keyword>
<dbReference type="CDD" id="cd03263">
    <property type="entry name" value="ABC_subfamily_A"/>
    <property type="match status" value="2"/>
</dbReference>
<dbReference type="Pfam" id="PF23321">
    <property type="entry name" value="R1_ABCA1"/>
    <property type="match status" value="1"/>
</dbReference>
<feature type="region of interest" description="Disordered" evidence="10">
    <location>
        <begin position="723"/>
        <end position="779"/>
    </location>
</feature>
<accession>A0AAN9BHU4</accession>
<proteinExistence type="inferred from homology"/>
<keyword evidence="5" id="KW-0677">Repeat</keyword>
<dbReference type="InterPro" id="IPR013525">
    <property type="entry name" value="ABC2_TM"/>
</dbReference>
<evidence type="ECO:0000259" key="12">
    <source>
        <dbReference type="PROSITE" id="PS50893"/>
    </source>
</evidence>
<evidence type="ECO:0000256" key="8">
    <source>
        <dbReference type="ARBA" id="ARBA00022989"/>
    </source>
</evidence>
<feature type="transmembrane region" description="Helical" evidence="11">
    <location>
        <begin position="137"/>
        <end position="159"/>
    </location>
</feature>
<dbReference type="InterPro" id="IPR003593">
    <property type="entry name" value="AAA+_ATPase"/>
</dbReference>
<comment type="similarity">
    <text evidence="2">Belongs to the ABC transporter superfamily. ABCA family.</text>
</comment>
<dbReference type="GO" id="GO:0005524">
    <property type="term" value="F:ATP binding"/>
    <property type="evidence" value="ECO:0007669"/>
    <property type="project" value="UniProtKB-KW"/>
</dbReference>
<evidence type="ECO:0000256" key="2">
    <source>
        <dbReference type="ARBA" id="ARBA00008869"/>
    </source>
</evidence>
<name>A0AAN9BHU4_9CAEN</name>
<dbReference type="PROSITE" id="PS50893">
    <property type="entry name" value="ABC_TRANSPORTER_2"/>
    <property type="match status" value="2"/>
</dbReference>
<evidence type="ECO:0000256" key="5">
    <source>
        <dbReference type="ARBA" id="ARBA00022737"/>
    </source>
</evidence>
<evidence type="ECO:0000256" key="6">
    <source>
        <dbReference type="ARBA" id="ARBA00022741"/>
    </source>
</evidence>
<evidence type="ECO:0000256" key="4">
    <source>
        <dbReference type="ARBA" id="ARBA00022692"/>
    </source>
</evidence>
<feature type="transmembrane region" description="Helical" evidence="11">
    <location>
        <begin position="251"/>
        <end position="270"/>
    </location>
</feature>
<keyword evidence="3" id="KW-0813">Transport</keyword>
<sequence length="1687" mass="184712">MSRFDKHAASIPTSWDLTVGFPNMTSLLDFYRTGNLTMWAAVEFQGLEMATQLPLTAHYHIRHSESLPTESTFPSELLQPVEGSELNESRGNIQYLMSKAFIEEWGGNSSNFSLGLVQLVPRIRRVDPYFMGKLRQLFLVGILALLTCTVIISMIIIVYEKQKKLKEKMEMMGLSSEALWMSWFLTIYVYLVIIMTIATVIFSLTSSSPGKALFRDLSMSLFWVLLMLYSAALASFWLMMGALVIRTSDAVYFLALGFWVAMIYTQKVISSWYPGMSRWQKVANCLVFNHALGFGVQIIWEYDTANVPLTWAKLNEPLDYVDTLSMLDVWLMLMVDTGIHLLVTWYLDNVAPGHFGLPKPFYFFLTRAHRCGHADSSGARHPGMEDVDRKYFESDPVGLAVGVNIVHLRKEFGQQVAVRDLSLKMYEGHITVLLGHNGAGKTSIISMLTGFILPTAGTAYIHGLDIRTNMAAIGQSLGVCQQHDALFSALTVEDNLGFFARLKGCPGASVKAEVDTMLEEVGLTSKRKDSADQLSRVQERLLSVAIALVHGSKVVILDEPSAGMDPQTRRSLWQILQRQRTGRTMLLTTHDMDEAEMLGDRIAIMAEGAVKCCGTSLFLKKRYGAGYHLVLVKAKGCNVPALTTEVRNRVPSATLENDVGREVTFLLPDNQSAQFPDLFAFLEETKGQLGITDFGASATTLEEVFLKVGESSATGDLKLSSTTRIAVPEEGDGEEASSATSAAVDENFVGPSARQAASRVSMPEEQSSHGDNDVRSDVDNKLGSNVDNVVISDVNQNSGDVNQNAKAVDVLAVSRGYSRLSGLQLSLSQLRGMVTKKAICWWRSPVLSLIQLLLPVVFAVLVYPVARQSLTLVSRIQGSKGEHPPLTLNLDPFFETTVLYGVFDSFGPEPNVTQPGVKPKASARSSLGKLYAGQFGDNQHKAKEVGSYKEMCKLTTGFSVLDFSRKVIVGAAFGPWGNVSEVLAMALYNPFPLHAMDIATALVLNAVAKERVNSSVNIVPVLYPLPDKSPVTPSPTPEQKIAMKGMLGLLAGLLVGLGMSFHAPLFVSSITSERVTGSKHLQRVSGMSPVVFWTGNLLWDLVVCAPTFALVIGVLCLADLNPLSGGLPPAVIIVLFVLYGPAMLAFNYLTHFCFTTALDAMTSLFFLYLASGVFLPLIVFTLSNNIAGVQGDVYSLDAVCSLLLPAYTLITALIKLFSNYENLSLCESADYKQTCIARESPCCKDYGKGCGPKPCLEFTENYWAFEGGVGKYLIYLSVQSAVFLLLTLEIERRWLAWGGCSWPCSKGVATKGGGAEGGGVEIDADLAEEWRRIERSDVMKLCKQDRVLLKDVSKTYVTVAEGQNGDMSESTTLRAVERLCVGVVEKECFGLLGQSGAGKSATLKMLTGEVVMTNGQAFVNGYSVMSQLRQVQRSIGYCPQTDPLIEHMTCYETLAMFGRLRGIPDSHLNDCVASILEVLELGSHGAKRAGNLSGGMKRKLTTAMSLIGDPSVILLDEPSTGLDPGARRHLWDVLSSVRSGGSTLILTSHSMEECEALCTRVAIMVNGRMKCLGTTQHLKSRFGQGFTLSVRMGLKENGQLASFNPLVTYVQSHFRSAKCFNSDHLQGYAYIQIPDPHTPLSAVFRALESAKLALNVQDYSVHQTSLQQVFLAFTSDQQRYRQPEQKP</sequence>
<protein>
    <recommendedName>
        <fullName evidence="12">ABC transporter domain-containing protein</fullName>
    </recommendedName>
</protein>
<keyword evidence="9 11" id="KW-0472">Membrane</keyword>
<dbReference type="GO" id="GO:0140359">
    <property type="term" value="F:ABC-type transporter activity"/>
    <property type="evidence" value="ECO:0007669"/>
    <property type="project" value="InterPro"/>
</dbReference>
<dbReference type="GO" id="GO:0016020">
    <property type="term" value="C:membrane"/>
    <property type="evidence" value="ECO:0007669"/>
    <property type="project" value="UniProtKB-SubCell"/>
</dbReference>
<keyword evidence="6" id="KW-0547">Nucleotide-binding</keyword>
<feature type="transmembrane region" description="Helical" evidence="11">
    <location>
        <begin position="1130"/>
        <end position="1149"/>
    </location>
</feature>
<evidence type="ECO:0000256" key="1">
    <source>
        <dbReference type="ARBA" id="ARBA00004141"/>
    </source>
</evidence>
<organism evidence="13 14">
    <name type="scientific">Littorina saxatilis</name>
    <dbReference type="NCBI Taxonomy" id="31220"/>
    <lineage>
        <taxon>Eukaryota</taxon>
        <taxon>Metazoa</taxon>
        <taxon>Spiralia</taxon>
        <taxon>Lophotrochozoa</taxon>
        <taxon>Mollusca</taxon>
        <taxon>Gastropoda</taxon>
        <taxon>Caenogastropoda</taxon>
        <taxon>Littorinimorpha</taxon>
        <taxon>Littorinoidea</taxon>
        <taxon>Littorinidae</taxon>
        <taxon>Littorina</taxon>
    </lineage>
</organism>
<comment type="caution">
    <text evidence="13">The sequence shown here is derived from an EMBL/GenBank/DDBJ whole genome shotgun (WGS) entry which is preliminary data.</text>
</comment>
<evidence type="ECO:0000313" key="14">
    <source>
        <dbReference type="Proteomes" id="UP001374579"/>
    </source>
</evidence>
<reference evidence="13 14" key="1">
    <citation type="submission" date="2024-02" db="EMBL/GenBank/DDBJ databases">
        <title>Chromosome-scale genome assembly of the rough periwinkle Littorina saxatilis.</title>
        <authorList>
            <person name="De Jode A."/>
            <person name="Faria R."/>
            <person name="Formenti G."/>
            <person name="Sims Y."/>
            <person name="Smith T.P."/>
            <person name="Tracey A."/>
            <person name="Wood J.M.D."/>
            <person name="Zagrodzka Z.B."/>
            <person name="Johannesson K."/>
            <person name="Butlin R.K."/>
            <person name="Leder E.H."/>
        </authorList>
    </citation>
    <scope>NUCLEOTIDE SEQUENCE [LARGE SCALE GENOMIC DNA]</scope>
    <source>
        <strain evidence="13">Snail1</strain>
        <tissue evidence="13">Muscle</tissue>
    </source>
</reference>
<dbReference type="SUPFAM" id="SSF52540">
    <property type="entry name" value="P-loop containing nucleoside triphosphate hydrolases"/>
    <property type="match status" value="2"/>
</dbReference>
<dbReference type="Proteomes" id="UP001374579">
    <property type="component" value="Unassembled WGS sequence"/>
</dbReference>
<feature type="domain" description="ABC transporter" evidence="12">
    <location>
        <begin position="1347"/>
        <end position="1591"/>
    </location>
</feature>
<dbReference type="FunFam" id="3.40.50.300:FF:000335">
    <property type="entry name" value="ATP binding cassette subfamily A member 5"/>
    <property type="match status" value="1"/>
</dbReference>
<feature type="compositionally biased region" description="Basic and acidic residues" evidence="10">
    <location>
        <begin position="766"/>
        <end position="779"/>
    </location>
</feature>
<dbReference type="InterPro" id="IPR056264">
    <property type="entry name" value="R2_ABCA1-4-like"/>
</dbReference>
<evidence type="ECO:0000256" key="3">
    <source>
        <dbReference type="ARBA" id="ARBA00022448"/>
    </source>
</evidence>
<dbReference type="GO" id="GO:0005319">
    <property type="term" value="F:lipid transporter activity"/>
    <property type="evidence" value="ECO:0007669"/>
    <property type="project" value="TreeGrafter"/>
</dbReference>
<keyword evidence="8 11" id="KW-1133">Transmembrane helix</keyword>
<dbReference type="InterPro" id="IPR003439">
    <property type="entry name" value="ABC_transporter-like_ATP-bd"/>
</dbReference>
<dbReference type="Gene3D" id="3.40.50.300">
    <property type="entry name" value="P-loop containing nucleotide triphosphate hydrolases"/>
    <property type="match status" value="2"/>
</dbReference>
<dbReference type="Pfam" id="PF12698">
    <property type="entry name" value="ABC2_membrane_3"/>
    <property type="match status" value="2"/>
</dbReference>
<feature type="transmembrane region" description="Helical" evidence="11">
    <location>
        <begin position="222"/>
        <end position="245"/>
    </location>
</feature>
<comment type="subcellular location">
    <subcellularLocation>
        <location evidence="1">Membrane</location>
        <topology evidence="1">Multi-pass membrane protein</topology>
    </subcellularLocation>
</comment>
<evidence type="ECO:0000256" key="10">
    <source>
        <dbReference type="SAM" id="MobiDB-lite"/>
    </source>
</evidence>
<dbReference type="InterPro" id="IPR026082">
    <property type="entry name" value="ABCA"/>
</dbReference>
<feature type="domain" description="ABC transporter" evidence="12">
    <location>
        <begin position="403"/>
        <end position="632"/>
    </location>
</feature>
<evidence type="ECO:0000313" key="13">
    <source>
        <dbReference type="EMBL" id="KAK7105464.1"/>
    </source>
</evidence>
<feature type="transmembrane region" description="Helical" evidence="11">
    <location>
        <begin position="1161"/>
        <end position="1182"/>
    </location>
</feature>
<dbReference type="InterPro" id="IPR027417">
    <property type="entry name" value="P-loop_NTPase"/>
</dbReference>